<feature type="region of interest" description="Disordered" evidence="1">
    <location>
        <begin position="67"/>
        <end position="146"/>
    </location>
</feature>
<protein>
    <submittedName>
        <fullName evidence="2">Uncharacterized protein</fullName>
    </submittedName>
</protein>
<keyword evidence="3" id="KW-1185">Reference proteome</keyword>
<reference evidence="2" key="1">
    <citation type="journal article" date="2020" name="Phytopathology">
        <title>Genome Sequence Resources of Colletotrichum truncatum, C. plurivorum, C. musicola, and C. sojae: Four Species Pathogenic to Soybean (Glycine max).</title>
        <authorList>
            <person name="Rogerio F."/>
            <person name="Boufleur T.R."/>
            <person name="Ciampi-Guillardi M."/>
            <person name="Sukno S.A."/>
            <person name="Thon M.R."/>
            <person name="Massola Junior N.S."/>
            <person name="Baroncelli R."/>
        </authorList>
    </citation>
    <scope>NUCLEOTIDE SEQUENCE</scope>
    <source>
        <strain evidence="2">LFN00145</strain>
    </source>
</reference>
<evidence type="ECO:0000313" key="2">
    <source>
        <dbReference type="EMBL" id="KAF6833083.1"/>
    </source>
</evidence>
<feature type="compositionally biased region" description="Basic residues" evidence="1">
    <location>
        <begin position="110"/>
        <end position="123"/>
    </location>
</feature>
<dbReference type="Proteomes" id="UP000654918">
    <property type="component" value="Unassembled WGS sequence"/>
</dbReference>
<name>A0A8H6KKS0_9PEZI</name>
<feature type="compositionally biased region" description="Polar residues" evidence="1">
    <location>
        <begin position="124"/>
        <end position="133"/>
    </location>
</feature>
<proteinExistence type="predicted"/>
<gene>
    <name evidence="2" type="ORF">CPLU01_05762</name>
</gene>
<organism evidence="2 3">
    <name type="scientific">Colletotrichum plurivorum</name>
    <dbReference type="NCBI Taxonomy" id="2175906"/>
    <lineage>
        <taxon>Eukaryota</taxon>
        <taxon>Fungi</taxon>
        <taxon>Dikarya</taxon>
        <taxon>Ascomycota</taxon>
        <taxon>Pezizomycotina</taxon>
        <taxon>Sordariomycetes</taxon>
        <taxon>Hypocreomycetidae</taxon>
        <taxon>Glomerellales</taxon>
        <taxon>Glomerellaceae</taxon>
        <taxon>Colletotrichum</taxon>
        <taxon>Colletotrichum orchidearum species complex</taxon>
    </lineage>
</organism>
<comment type="caution">
    <text evidence="2">The sequence shown here is derived from an EMBL/GenBank/DDBJ whole genome shotgun (WGS) entry which is preliminary data.</text>
</comment>
<accession>A0A8H6KKS0</accession>
<dbReference type="EMBL" id="WIGO01000062">
    <property type="protein sequence ID" value="KAF6833083.1"/>
    <property type="molecule type" value="Genomic_DNA"/>
</dbReference>
<dbReference type="AlphaFoldDB" id="A0A8H6KKS0"/>
<sequence length="146" mass="15733">MADAVIQYLSQGRTHGTATALPSDGESLRLARYGYSAVAILAVPSPRSRPGLDTECYVETRTGCPAALRRGPASSSSSKNNSLHDMAKHQAARNFAKGLRKAGPVDPAGRHRPHRWPNQRRRNVSGSSELSRCTATTTTTTTLLFD</sequence>
<evidence type="ECO:0000313" key="3">
    <source>
        <dbReference type="Proteomes" id="UP000654918"/>
    </source>
</evidence>
<evidence type="ECO:0000256" key="1">
    <source>
        <dbReference type="SAM" id="MobiDB-lite"/>
    </source>
</evidence>
<feature type="compositionally biased region" description="Low complexity" evidence="1">
    <location>
        <begin position="134"/>
        <end position="146"/>
    </location>
</feature>